<gene>
    <name evidence="1" type="ORF">QFC19_008256</name>
</gene>
<comment type="caution">
    <text evidence="1">The sequence shown here is derived from an EMBL/GenBank/DDBJ whole genome shotgun (WGS) entry which is preliminary data.</text>
</comment>
<reference evidence="1" key="1">
    <citation type="submission" date="2023-04" db="EMBL/GenBank/DDBJ databases">
        <title>Draft Genome sequencing of Naganishia species isolated from polar environments using Oxford Nanopore Technology.</title>
        <authorList>
            <person name="Leo P."/>
            <person name="Venkateswaran K."/>
        </authorList>
    </citation>
    <scope>NUCLEOTIDE SEQUENCE</scope>
    <source>
        <strain evidence="1">MNA-CCFEE 5261</strain>
    </source>
</reference>
<evidence type="ECO:0000313" key="1">
    <source>
        <dbReference type="EMBL" id="KAJ9093667.1"/>
    </source>
</evidence>
<evidence type="ECO:0000313" key="2">
    <source>
        <dbReference type="Proteomes" id="UP001241377"/>
    </source>
</evidence>
<organism evidence="1 2">
    <name type="scientific">Naganishia cerealis</name>
    <dbReference type="NCBI Taxonomy" id="610337"/>
    <lineage>
        <taxon>Eukaryota</taxon>
        <taxon>Fungi</taxon>
        <taxon>Dikarya</taxon>
        <taxon>Basidiomycota</taxon>
        <taxon>Agaricomycotina</taxon>
        <taxon>Tremellomycetes</taxon>
        <taxon>Filobasidiales</taxon>
        <taxon>Filobasidiaceae</taxon>
        <taxon>Naganishia</taxon>
    </lineage>
</organism>
<keyword evidence="2" id="KW-1185">Reference proteome</keyword>
<dbReference type="Proteomes" id="UP001241377">
    <property type="component" value="Unassembled WGS sequence"/>
</dbReference>
<proteinExistence type="predicted"/>
<accession>A0ACC2V342</accession>
<name>A0ACC2V342_9TREE</name>
<sequence length="990" mass="110649">MQVGQLLCGGFEGATVTPQAYHLIVDLHISTMFLSKKNAVSVQQMAKLIQDLQYIAFTRGNYKYPLMFAIDEEGGMMNSLFDPENLTQFPCAMGLAATGNTELVYKVLKALATELKHIGFLMILGPVLDVVTKLSHQLVGVRSFGTTLESVTRYGMACARGLQDGGLITMGKHFPGIGNATVDSLLELPMVTDSIDSIRRLNCVPFAELIKEGVLDGISAAGAGVPTISPDEVHACLSPVVLNQLLRQELKFDGVVISECLEMDALHHSVGLGQGVILAVFAGCDLVMVCHDPNLQNEAADSLEKAVANGNLDEDIVNASLERIEKLQKKLPKWSEIFPQGLQSAQEAPSLFREQNPTEWMMHQKLSKQAYKKSITLVRDYAESLPLTKHLQKDDNLLLLTPLLSPMYTLESEEGEKEKNFYPGEEVFQKFGDLLANHNPNNTFNVLHTTYTANGLTSLHESLIESSKAVIVVTSEASRNMYQMGIVKYASILCGANPSSFNSNNSANPDTYTHLSKPLIIVATLTPYDFFYNKNIGSAYLCCYDYTENVFVELVSILMGEDAPEGCIPGERKFISRAKKRRITDEDLMTKSRKSSVPQRKWLVDEFSLERDWKGLVTLWKNNGPFLQGDSGTRPDTVDYQSLAFFKRLYVLLSSAPNQKHFVVRNSSFNILYGIVLTWIDESQNVPLDGVVRDETDESYKKVGSILYILVDKTKRFQSIGKNLHARAMRHLIQVEKCTSVTLGCSFPLLALPGTVSDKKVVSFFESESWEVKSTPLKKIMVLHDLGSWLVPKKIFRELMIVGVRFDICSDPEELLRMISRSEQYSETLHVKNIYLEAIKYVQNQSTFETKIITALEPTNQNVIGSIVLFTNRSQMSKFYPFMDEVLTTKSPLPTSKQEVVGAIMCPVIDPSYSNLTEIFKFGLICSGITFLKSIFHENENVEISQCIMLGVGDDNKSNLGGIQEIGFQEWKVFTDNFDTRIVERRLMTQ</sequence>
<dbReference type="EMBL" id="JASBWR010000120">
    <property type="protein sequence ID" value="KAJ9093667.1"/>
    <property type="molecule type" value="Genomic_DNA"/>
</dbReference>
<protein>
    <submittedName>
        <fullName evidence="1">Uncharacterized protein</fullName>
    </submittedName>
</protein>